<accession>A0A0A6ZQX6</accession>
<name>A0A0A6ZQX6_SHIDY</name>
<sequence length="89" mass="10415">MAVTAAKSVMAFRVLTMAVDLCRLTTRTMNVNAGHERTSKARIIHQIQLIRGITTVFRHHQFLKWCNNHNSKMWKMRVIHFAINYHCAH</sequence>
<dbReference type="HOGENOM" id="CLU_162059_1_1_6"/>
<organism evidence="1 2">
    <name type="scientific">Shigella dysenteriae 1617</name>
    <dbReference type="NCBI Taxonomy" id="754093"/>
    <lineage>
        <taxon>Bacteria</taxon>
        <taxon>Pseudomonadati</taxon>
        <taxon>Pseudomonadota</taxon>
        <taxon>Gammaproteobacteria</taxon>
        <taxon>Enterobacterales</taxon>
        <taxon>Enterobacteriaceae</taxon>
        <taxon>Shigella</taxon>
    </lineage>
</organism>
<gene>
    <name evidence="1" type="ORF">Asd1617_01438</name>
</gene>
<evidence type="ECO:0000313" key="2">
    <source>
        <dbReference type="Proteomes" id="UP000031647"/>
    </source>
</evidence>
<proteinExistence type="predicted"/>
<dbReference type="AlphaFoldDB" id="A0A0A6ZQX6"/>
<dbReference type="Proteomes" id="UP000031647">
    <property type="component" value="Chromosome"/>
</dbReference>
<evidence type="ECO:0000313" key="1">
    <source>
        <dbReference type="EMBL" id="AHA64265.1"/>
    </source>
</evidence>
<dbReference type="EMBL" id="CP006736">
    <property type="protein sequence ID" value="AHA64265.1"/>
    <property type="molecule type" value="Genomic_DNA"/>
</dbReference>
<reference evidence="1 2" key="1">
    <citation type="submission" date="2013-09" db="EMBL/GenBank/DDBJ databases">
        <title>Comparative genomics of Sd1617 to representative strains in evaluating its pathogenesis.</title>
        <authorList>
            <person name="Aksomboon Vongsawan A."/>
            <person name="Kapatral V."/>
            <person name="Vaisvil B."/>
            <person name="Serichantalergs O."/>
            <person name="Hale T.L."/>
            <person name="Mason C.J."/>
        </authorList>
    </citation>
    <scope>NUCLEOTIDE SEQUENCE [LARGE SCALE GENOMIC DNA]</scope>
    <source>
        <strain evidence="1 2">1617</strain>
    </source>
</reference>
<dbReference type="KEGG" id="sdz:Asd1617_01438"/>
<protein>
    <submittedName>
        <fullName evidence="1">Transposase</fullName>
    </submittedName>
</protein>